<dbReference type="RefSeq" id="XP_062635693.1">
    <property type="nucleotide sequence ID" value="XM_062781258.1"/>
</dbReference>
<organism evidence="1 2">
    <name type="scientific">Dichotomopilus funicola</name>
    <dbReference type="NCBI Taxonomy" id="1934379"/>
    <lineage>
        <taxon>Eukaryota</taxon>
        <taxon>Fungi</taxon>
        <taxon>Dikarya</taxon>
        <taxon>Ascomycota</taxon>
        <taxon>Pezizomycotina</taxon>
        <taxon>Sordariomycetes</taxon>
        <taxon>Sordariomycetidae</taxon>
        <taxon>Sordariales</taxon>
        <taxon>Chaetomiaceae</taxon>
        <taxon>Dichotomopilus</taxon>
    </lineage>
</organism>
<protein>
    <submittedName>
        <fullName evidence="1">Uncharacterized protein</fullName>
    </submittedName>
</protein>
<evidence type="ECO:0000313" key="2">
    <source>
        <dbReference type="Proteomes" id="UP001302676"/>
    </source>
</evidence>
<dbReference type="AlphaFoldDB" id="A0AAN6UZY3"/>
<sequence length="140" mass="15238">MAAVSPEQDVVSRYEDIVRTGTVFARQIDSNEKWDSSAPGNDAVFASFDEFADRNRRVLDILINKAGPIENLSAIGGRVATTLDQVKDTYHTITANIAALSDGLTKDMKLLGDSLENLVTLAIQKYSGRGTQKRAETFSA</sequence>
<evidence type="ECO:0000313" key="1">
    <source>
        <dbReference type="EMBL" id="KAK4142322.1"/>
    </source>
</evidence>
<proteinExistence type="predicted"/>
<gene>
    <name evidence="1" type="ORF">C8A04DRAFT_30116</name>
</gene>
<dbReference type="Proteomes" id="UP001302676">
    <property type="component" value="Unassembled WGS sequence"/>
</dbReference>
<reference evidence="1" key="1">
    <citation type="journal article" date="2023" name="Mol. Phylogenet. Evol.">
        <title>Genome-scale phylogeny and comparative genomics of the fungal order Sordariales.</title>
        <authorList>
            <person name="Hensen N."/>
            <person name="Bonometti L."/>
            <person name="Westerberg I."/>
            <person name="Brannstrom I.O."/>
            <person name="Guillou S."/>
            <person name="Cros-Aarteil S."/>
            <person name="Calhoun S."/>
            <person name="Haridas S."/>
            <person name="Kuo A."/>
            <person name="Mondo S."/>
            <person name="Pangilinan J."/>
            <person name="Riley R."/>
            <person name="LaButti K."/>
            <person name="Andreopoulos B."/>
            <person name="Lipzen A."/>
            <person name="Chen C."/>
            <person name="Yan M."/>
            <person name="Daum C."/>
            <person name="Ng V."/>
            <person name="Clum A."/>
            <person name="Steindorff A."/>
            <person name="Ohm R.A."/>
            <person name="Martin F."/>
            <person name="Silar P."/>
            <person name="Natvig D.O."/>
            <person name="Lalanne C."/>
            <person name="Gautier V."/>
            <person name="Ament-Velasquez S.L."/>
            <person name="Kruys A."/>
            <person name="Hutchinson M.I."/>
            <person name="Powell A.J."/>
            <person name="Barry K."/>
            <person name="Miller A.N."/>
            <person name="Grigoriev I.V."/>
            <person name="Debuchy R."/>
            <person name="Gladieux P."/>
            <person name="Hiltunen Thoren M."/>
            <person name="Johannesson H."/>
        </authorList>
    </citation>
    <scope>NUCLEOTIDE SEQUENCE</scope>
    <source>
        <strain evidence="1">CBS 141.50</strain>
    </source>
</reference>
<comment type="caution">
    <text evidence="1">The sequence shown here is derived from an EMBL/GenBank/DDBJ whole genome shotgun (WGS) entry which is preliminary data.</text>
</comment>
<dbReference type="EMBL" id="MU853599">
    <property type="protein sequence ID" value="KAK4142322.1"/>
    <property type="molecule type" value="Genomic_DNA"/>
</dbReference>
<dbReference type="GeneID" id="87817871"/>
<accession>A0AAN6UZY3</accession>
<reference evidence="1" key="2">
    <citation type="submission" date="2023-05" db="EMBL/GenBank/DDBJ databases">
        <authorList>
            <consortium name="Lawrence Berkeley National Laboratory"/>
            <person name="Steindorff A."/>
            <person name="Hensen N."/>
            <person name="Bonometti L."/>
            <person name="Westerberg I."/>
            <person name="Brannstrom I.O."/>
            <person name="Guillou S."/>
            <person name="Cros-Aarteil S."/>
            <person name="Calhoun S."/>
            <person name="Haridas S."/>
            <person name="Kuo A."/>
            <person name="Mondo S."/>
            <person name="Pangilinan J."/>
            <person name="Riley R."/>
            <person name="Labutti K."/>
            <person name="Andreopoulos B."/>
            <person name="Lipzen A."/>
            <person name="Chen C."/>
            <person name="Yanf M."/>
            <person name="Daum C."/>
            <person name="Ng V."/>
            <person name="Clum A."/>
            <person name="Ohm R."/>
            <person name="Martin F."/>
            <person name="Silar P."/>
            <person name="Natvig D."/>
            <person name="Lalanne C."/>
            <person name="Gautier V."/>
            <person name="Ament-Velasquez S.L."/>
            <person name="Kruys A."/>
            <person name="Hutchinson M.I."/>
            <person name="Powell A.J."/>
            <person name="Barry K."/>
            <person name="Miller A.N."/>
            <person name="Grigoriev I.V."/>
            <person name="Debuchy R."/>
            <person name="Gladieux P."/>
            <person name="Thoren M.H."/>
            <person name="Johannesson H."/>
        </authorList>
    </citation>
    <scope>NUCLEOTIDE SEQUENCE</scope>
    <source>
        <strain evidence="1">CBS 141.50</strain>
    </source>
</reference>
<name>A0AAN6UZY3_9PEZI</name>
<keyword evidence="2" id="KW-1185">Reference proteome</keyword>